<accession>A0A3G8YJH0</accession>
<dbReference type="Pfam" id="PF13673">
    <property type="entry name" value="Acetyltransf_10"/>
    <property type="match status" value="1"/>
</dbReference>
<evidence type="ECO:0000313" key="2">
    <source>
        <dbReference type="EMBL" id="AZI41591.1"/>
    </source>
</evidence>
<reference evidence="2 3" key="1">
    <citation type="submission" date="2018-11" db="EMBL/GenBank/DDBJ databases">
        <title>Deinococcus shelandsis sp. nov., isolated from South Shetland Islands soil of Antarctica.</title>
        <authorList>
            <person name="Tian J."/>
        </authorList>
    </citation>
    <scope>NUCLEOTIDE SEQUENCE [LARGE SCALE GENOMIC DNA]</scope>
    <source>
        <strain evidence="2 3">S14-83T</strain>
    </source>
</reference>
<dbReference type="KEGG" id="dph:EHF33_01485"/>
<dbReference type="Gene3D" id="3.40.630.30">
    <property type="match status" value="1"/>
</dbReference>
<dbReference type="EMBL" id="CP034183">
    <property type="protein sequence ID" value="AZI41591.1"/>
    <property type="molecule type" value="Genomic_DNA"/>
</dbReference>
<feature type="domain" description="N-acetyltransferase" evidence="1">
    <location>
        <begin position="1"/>
        <end position="154"/>
    </location>
</feature>
<keyword evidence="2" id="KW-0808">Transferase</keyword>
<dbReference type="Proteomes" id="UP000276417">
    <property type="component" value="Chromosome 1"/>
</dbReference>
<sequence>MIRDASASDLPEIYVVINDAASAYKGIIPADRWVEPYMSEAELTEQIADGVRFRCWVEDEGVDAGRVTGVMGIQDKGEVNLIRHAYVRSAQRGQGIGGQLLADLTSQTSKPILIGTWQAATWAIRFYQRHGFALVSESRKNALLRTFWNIPDRQVETSVVLASQDFEPEQAG</sequence>
<dbReference type="AlphaFoldDB" id="A0A3G8YJH0"/>
<dbReference type="InterPro" id="IPR016181">
    <property type="entry name" value="Acyl_CoA_acyltransferase"/>
</dbReference>
<gene>
    <name evidence="2" type="ORF">EHF33_01485</name>
</gene>
<proteinExistence type="predicted"/>
<name>A0A3G8YJH0_9DEIO</name>
<dbReference type="SUPFAM" id="SSF55729">
    <property type="entry name" value="Acyl-CoA N-acyltransferases (Nat)"/>
    <property type="match status" value="1"/>
</dbReference>
<dbReference type="OrthoDB" id="9789605at2"/>
<dbReference type="PROSITE" id="PS51186">
    <property type="entry name" value="GNAT"/>
    <property type="match status" value="1"/>
</dbReference>
<dbReference type="InterPro" id="IPR000182">
    <property type="entry name" value="GNAT_dom"/>
</dbReference>
<keyword evidence="3" id="KW-1185">Reference proteome</keyword>
<dbReference type="RefSeq" id="WP_124867305.1">
    <property type="nucleotide sequence ID" value="NZ_CP034183.1"/>
</dbReference>
<protein>
    <submittedName>
        <fullName evidence="2">N-acetyltransferase</fullName>
    </submittedName>
</protein>
<evidence type="ECO:0000313" key="3">
    <source>
        <dbReference type="Proteomes" id="UP000276417"/>
    </source>
</evidence>
<evidence type="ECO:0000259" key="1">
    <source>
        <dbReference type="PROSITE" id="PS51186"/>
    </source>
</evidence>
<dbReference type="GO" id="GO:0016747">
    <property type="term" value="F:acyltransferase activity, transferring groups other than amino-acyl groups"/>
    <property type="evidence" value="ECO:0007669"/>
    <property type="project" value="InterPro"/>
</dbReference>
<organism evidence="2 3">
    <name type="scientific">Deinococcus psychrotolerans</name>
    <dbReference type="NCBI Taxonomy" id="2489213"/>
    <lineage>
        <taxon>Bacteria</taxon>
        <taxon>Thermotogati</taxon>
        <taxon>Deinococcota</taxon>
        <taxon>Deinococci</taxon>
        <taxon>Deinococcales</taxon>
        <taxon>Deinococcaceae</taxon>
        <taxon>Deinococcus</taxon>
    </lineage>
</organism>